<reference evidence="4 5" key="1">
    <citation type="submission" date="2016-10" db="EMBL/GenBank/DDBJ databases">
        <authorList>
            <person name="de Groot N.N."/>
        </authorList>
    </citation>
    <scope>NUCLEOTIDE SEQUENCE [LARGE SCALE GENOMIC DNA]</scope>
    <source>
        <strain evidence="4 5">DSM 28010</strain>
    </source>
</reference>
<keyword evidence="5" id="KW-1185">Reference proteome</keyword>
<evidence type="ECO:0000313" key="5">
    <source>
        <dbReference type="Proteomes" id="UP000199340"/>
    </source>
</evidence>
<dbReference type="Proteomes" id="UP000199340">
    <property type="component" value="Unassembled WGS sequence"/>
</dbReference>
<evidence type="ECO:0000256" key="3">
    <source>
        <dbReference type="HAMAP-Rule" id="MF_01830"/>
    </source>
</evidence>
<sequence>MTTDYETLRHADLPQVRAAIRAGRYHSHTAGLGAGYLQANLAILPSAYALDFMRFCQRNPKPCPLTGVSDTGNPMMFTLGRDIDIRTDVPAYNIYRDGKLAGSATDITDVWTDDMVAFALGCSFTFEDALMRAGIPMWHIDNDTTVPMFRSSIETVPAGPFRGKMVVSMRAIPRDRLDEVRDISRRYPLAHGGPVHWGDPAEIGIADPTRPDWGDPAPIPDGHVPVFWACGVTPQVALEAASPPICITHKPGHMLITDIAEDAETPVLPPENNET</sequence>
<dbReference type="STRING" id="490829.SAMN05421850_108144"/>
<dbReference type="EMBL" id="FNEB01000008">
    <property type="protein sequence ID" value="SDJ09610.1"/>
    <property type="molecule type" value="Genomic_DNA"/>
</dbReference>
<dbReference type="PANTHER" id="PTHR32022">
    <property type="entry name" value="D-GLUTAMATE CYCLASE, MITOCHONDRIAL"/>
    <property type="match status" value="1"/>
</dbReference>
<evidence type="ECO:0000256" key="1">
    <source>
        <dbReference type="ARBA" id="ARBA00007896"/>
    </source>
</evidence>
<dbReference type="EC" id="4.2.1.-" evidence="3"/>
<dbReference type="AlphaFoldDB" id="A0A1G8QZM0"/>
<dbReference type="PANTHER" id="PTHR32022:SF10">
    <property type="entry name" value="D-GLUTAMATE CYCLASE, MITOCHONDRIAL"/>
    <property type="match status" value="1"/>
</dbReference>
<dbReference type="PIRSF" id="PIRSF029755">
    <property type="entry name" value="UCP029755"/>
    <property type="match status" value="1"/>
</dbReference>
<dbReference type="FunFam" id="3.30.2040.10:FF:000001">
    <property type="entry name" value="D-glutamate cyclase, mitochondrial"/>
    <property type="match status" value="1"/>
</dbReference>
<proteinExistence type="inferred from homology"/>
<dbReference type="RefSeq" id="WP_090029531.1">
    <property type="nucleotide sequence ID" value="NZ_FNEB01000008.1"/>
</dbReference>
<dbReference type="Gene3D" id="3.40.1640.10">
    <property type="entry name" value="PSTPO5379-like"/>
    <property type="match status" value="1"/>
</dbReference>
<name>A0A1G8QZM0_9RHOB</name>
<dbReference type="HAMAP" id="MF_01830">
    <property type="entry name" value="Hydro_lyase"/>
    <property type="match status" value="1"/>
</dbReference>
<dbReference type="Pfam" id="PF07286">
    <property type="entry name" value="D-Glu_cyclase"/>
    <property type="match status" value="1"/>
</dbReference>
<dbReference type="SUPFAM" id="SSF160920">
    <property type="entry name" value="PSTPO5379-like"/>
    <property type="match status" value="1"/>
</dbReference>
<protein>
    <recommendedName>
        <fullName evidence="3">Putative hydro-lyase SAMN05421850_108144</fullName>
        <ecNumber evidence="3">4.2.1.-</ecNumber>
    </recommendedName>
</protein>
<dbReference type="InterPro" id="IPR038021">
    <property type="entry name" value="Putative_hydro-lyase"/>
</dbReference>
<gene>
    <name evidence="4" type="ORF">SAMN05421850_108144</name>
</gene>
<evidence type="ECO:0000256" key="2">
    <source>
        <dbReference type="ARBA" id="ARBA00023239"/>
    </source>
</evidence>
<dbReference type="Gene3D" id="3.30.2040.10">
    <property type="entry name" value="PSTPO5379-like domain"/>
    <property type="match status" value="1"/>
</dbReference>
<comment type="similarity">
    <text evidence="1 3">Belongs to the D-glutamate cyclase family.</text>
</comment>
<organism evidence="4 5">
    <name type="scientific">Lutimaribacter saemankumensis</name>
    <dbReference type="NCBI Taxonomy" id="490829"/>
    <lineage>
        <taxon>Bacteria</taxon>
        <taxon>Pseudomonadati</taxon>
        <taxon>Pseudomonadota</taxon>
        <taxon>Alphaproteobacteria</taxon>
        <taxon>Rhodobacterales</taxon>
        <taxon>Roseobacteraceae</taxon>
        <taxon>Lutimaribacter</taxon>
    </lineage>
</organism>
<keyword evidence="2 3" id="KW-0456">Lyase</keyword>
<dbReference type="InterPro" id="IPR016938">
    <property type="entry name" value="UPF0317"/>
</dbReference>
<dbReference type="NCBIfam" id="NF003969">
    <property type="entry name" value="PRK05463.1"/>
    <property type="match status" value="1"/>
</dbReference>
<dbReference type="GO" id="GO:0047820">
    <property type="term" value="F:D-glutamate cyclase activity"/>
    <property type="evidence" value="ECO:0007669"/>
    <property type="project" value="TreeGrafter"/>
</dbReference>
<accession>A0A1G8QZM0</accession>
<dbReference type="OrthoDB" id="149585at2"/>
<dbReference type="GO" id="GO:0006536">
    <property type="term" value="P:glutamate metabolic process"/>
    <property type="evidence" value="ECO:0007669"/>
    <property type="project" value="TreeGrafter"/>
</dbReference>
<dbReference type="InterPro" id="IPR009906">
    <property type="entry name" value="D-Glu_cyclase"/>
</dbReference>
<evidence type="ECO:0000313" key="4">
    <source>
        <dbReference type="EMBL" id="SDJ09610.1"/>
    </source>
</evidence>